<dbReference type="Pfam" id="PF14846">
    <property type="entry name" value="DUF4485"/>
    <property type="match status" value="1"/>
</dbReference>
<name>A0A7R9HIT9_TIMPO</name>
<proteinExistence type="predicted"/>
<dbReference type="AlphaFoldDB" id="A0A7R9HIT9"/>
<dbReference type="InterPro" id="IPR027831">
    <property type="entry name" value="DUF4485"/>
</dbReference>
<protein>
    <recommendedName>
        <fullName evidence="1">DUF4485 domain-containing protein</fullName>
    </recommendedName>
</protein>
<accession>A0A7R9HIT9</accession>
<dbReference type="EMBL" id="OD042040">
    <property type="protein sequence ID" value="CAD7421039.1"/>
    <property type="molecule type" value="Genomic_DNA"/>
</dbReference>
<feature type="domain" description="DUF4485" evidence="1">
    <location>
        <begin position="14"/>
        <end position="82"/>
    </location>
</feature>
<evidence type="ECO:0000313" key="2">
    <source>
        <dbReference type="EMBL" id="CAD7421039.1"/>
    </source>
</evidence>
<organism evidence="2">
    <name type="scientific">Timema poppense</name>
    <name type="common">Walking stick</name>
    <dbReference type="NCBI Taxonomy" id="170557"/>
    <lineage>
        <taxon>Eukaryota</taxon>
        <taxon>Metazoa</taxon>
        <taxon>Ecdysozoa</taxon>
        <taxon>Arthropoda</taxon>
        <taxon>Hexapoda</taxon>
        <taxon>Insecta</taxon>
        <taxon>Pterygota</taxon>
        <taxon>Neoptera</taxon>
        <taxon>Polyneoptera</taxon>
        <taxon>Phasmatodea</taxon>
        <taxon>Timematodea</taxon>
        <taxon>Timematoidea</taxon>
        <taxon>Timematidae</taxon>
        <taxon>Timema</taxon>
    </lineage>
</organism>
<evidence type="ECO:0000259" key="1">
    <source>
        <dbReference type="Pfam" id="PF14846"/>
    </source>
</evidence>
<sequence length="148" mass="16661">MERASSRFTSELSSLPSDNELGNRVRCSEWVRKLSGMRDDDFESARSRNEYLQYLRVMLRAGLLHGMFKNPPPDTPLPPFAECVVRIDPAREPVGNELCSKVPYLPRMGPITPFIMHHSPDSRAYVAAKQIPGGGVFCYMAVTPDTME</sequence>
<reference evidence="2" key="1">
    <citation type="submission" date="2020-11" db="EMBL/GenBank/DDBJ databases">
        <authorList>
            <person name="Tran Van P."/>
        </authorList>
    </citation>
    <scope>NUCLEOTIDE SEQUENCE</scope>
</reference>
<gene>
    <name evidence="2" type="ORF">TPSB3V08_LOCUS14454</name>
</gene>